<feature type="region of interest" description="Disordered" evidence="1">
    <location>
        <begin position="1"/>
        <end position="51"/>
    </location>
</feature>
<dbReference type="AlphaFoldDB" id="A0A452ZBQ1"/>
<reference evidence="2" key="5">
    <citation type="journal article" date="2021" name="G3 (Bethesda)">
        <title>Aegilops tauschii genome assembly Aet v5.0 features greater sequence contiguity and improved annotation.</title>
        <authorList>
            <person name="Wang L."/>
            <person name="Zhu T."/>
            <person name="Rodriguez J.C."/>
            <person name="Deal K.R."/>
            <person name="Dubcovsky J."/>
            <person name="McGuire P.E."/>
            <person name="Lux T."/>
            <person name="Spannagl M."/>
            <person name="Mayer K.F.X."/>
            <person name="Baldrich P."/>
            <person name="Meyers B.C."/>
            <person name="Huo N."/>
            <person name="Gu Y.Q."/>
            <person name="Zhou H."/>
            <person name="Devos K.M."/>
            <person name="Bennetzen J.L."/>
            <person name="Unver T."/>
            <person name="Budak H."/>
            <person name="Gulick P.J."/>
            <person name="Galiba G."/>
            <person name="Kalapos B."/>
            <person name="Nelson D.R."/>
            <person name="Li P."/>
            <person name="You F.M."/>
            <person name="Luo M.C."/>
            <person name="Dvorak J."/>
        </authorList>
    </citation>
    <scope>NUCLEOTIDE SEQUENCE [LARGE SCALE GENOMIC DNA]</scope>
    <source>
        <strain evidence="2">cv. AL8/78</strain>
    </source>
</reference>
<dbReference type="Gramene" id="AET1Gv20703400.4">
    <property type="protein sequence ID" value="AET1Gv20703400.4"/>
    <property type="gene ID" value="AET1Gv20703400"/>
</dbReference>
<reference evidence="3" key="1">
    <citation type="journal article" date="2014" name="Science">
        <title>Ancient hybridizations among the ancestral genomes of bread wheat.</title>
        <authorList>
            <consortium name="International Wheat Genome Sequencing Consortium,"/>
            <person name="Marcussen T."/>
            <person name="Sandve S.R."/>
            <person name="Heier L."/>
            <person name="Spannagl M."/>
            <person name="Pfeifer M."/>
            <person name="Jakobsen K.S."/>
            <person name="Wulff B.B."/>
            <person name="Steuernagel B."/>
            <person name="Mayer K.F."/>
            <person name="Olsen O.A."/>
        </authorList>
    </citation>
    <scope>NUCLEOTIDE SEQUENCE [LARGE SCALE GENOMIC DNA]</scope>
    <source>
        <strain evidence="3">cv. AL8/78</strain>
    </source>
</reference>
<keyword evidence="3" id="KW-1185">Reference proteome</keyword>
<dbReference type="Proteomes" id="UP000015105">
    <property type="component" value="Chromosome 1D"/>
</dbReference>
<evidence type="ECO:0000313" key="3">
    <source>
        <dbReference type="Proteomes" id="UP000015105"/>
    </source>
</evidence>
<reference evidence="2" key="4">
    <citation type="submission" date="2019-03" db="UniProtKB">
        <authorList>
            <consortium name="EnsemblPlants"/>
        </authorList>
    </citation>
    <scope>IDENTIFICATION</scope>
</reference>
<proteinExistence type="predicted"/>
<feature type="compositionally biased region" description="Low complexity" evidence="1">
    <location>
        <begin position="13"/>
        <end position="25"/>
    </location>
</feature>
<evidence type="ECO:0000256" key="1">
    <source>
        <dbReference type="SAM" id="MobiDB-lite"/>
    </source>
</evidence>
<evidence type="ECO:0000313" key="2">
    <source>
        <dbReference type="EnsemblPlants" id="AET1Gv20703400.4"/>
    </source>
</evidence>
<protein>
    <submittedName>
        <fullName evidence="2">Uncharacterized protein</fullName>
    </submittedName>
</protein>
<dbReference type="EnsemblPlants" id="AET1Gv20703400.4">
    <property type="protein sequence ID" value="AET1Gv20703400.4"/>
    <property type="gene ID" value="AET1Gv20703400"/>
</dbReference>
<organism evidence="2 3">
    <name type="scientific">Aegilops tauschii subsp. strangulata</name>
    <name type="common">Goatgrass</name>
    <dbReference type="NCBI Taxonomy" id="200361"/>
    <lineage>
        <taxon>Eukaryota</taxon>
        <taxon>Viridiplantae</taxon>
        <taxon>Streptophyta</taxon>
        <taxon>Embryophyta</taxon>
        <taxon>Tracheophyta</taxon>
        <taxon>Spermatophyta</taxon>
        <taxon>Magnoliopsida</taxon>
        <taxon>Liliopsida</taxon>
        <taxon>Poales</taxon>
        <taxon>Poaceae</taxon>
        <taxon>BOP clade</taxon>
        <taxon>Pooideae</taxon>
        <taxon>Triticodae</taxon>
        <taxon>Triticeae</taxon>
        <taxon>Triticinae</taxon>
        <taxon>Aegilops</taxon>
    </lineage>
</organism>
<accession>A0A452ZBQ1</accession>
<reference evidence="3" key="2">
    <citation type="journal article" date="2017" name="Nat. Plants">
        <title>The Aegilops tauschii genome reveals multiple impacts of transposons.</title>
        <authorList>
            <person name="Zhao G."/>
            <person name="Zou C."/>
            <person name="Li K."/>
            <person name="Wang K."/>
            <person name="Li T."/>
            <person name="Gao L."/>
            <person name="Zhang X."/>
            <person name="Wang H."/>
            <person name="Yang Z."/>
            <person name="Liu X."/>
            <person name="Jiang W."/>
            <person name="Mao L."/>
            <person name="Kong X."/>
            <person name="Jiao Y."/>
            <person name="Jia J."/>
        </authorList>
    </citation>
    <scope>NUCLEOTIDE SEQUENCE [LARGE SCALE GENOMIC DNA]</scope>
    <source>
        <strain evidence="3">cv. AL8/78</strain>
    </source>
</reference>
<name>A0A452ZBQ1_AEGTS</name>
<sequence>MWLGNWPRRRRGASSPAGKAAPALPWHDGSRSFAGRPAPWGRVVSPATFLP</sequence>
<reference evidence="2" key="3">
    <citation type="journal article" date="2017" name="Nature">
        <title>Genome sequence of the progenitor of the wheat D genome Aegilops tauschii.</title>
        <authorList>
            <person name="Luo M.C."/>
            <person name="Gu Y.Q."/>
            <person name="Puiu D."/>
            <person name="Wang H."/>
            <person name="Twardziok S.O."/>
            <person name="Deal K.R."/>
            <person name="Huo N."/>
            <person name="Zhu T."/>
            <person name="Wang L."/>
            <person name="Wang Y."/>
            <person name="McGuire P.E."/>
            <person name="Liu S."/>
            <person name="Long H."/>
            <person name="Ramasamy R.K."/>
            <person name="Rodriguez J.C."/>
            <person name="Van S.L."/>
            <person name="Yuan L."/>
            <person name="Wang Z."/>
            <person name="Xia Z."/>
            <person name="Xiao L."/>
            <person name="Anderson O.D."/>
            <person name="Ouyang S."/>
            <person name="Liang Y."/>
            <person name="Zimin A.V."/>
            <person name="Pertea G."/>
            <person name="Qi P."/>
            <person name="Bennetzen J.L."/>
            <person name="Dai X."/>
            <person name="Dawson M.W."/>
            <person name="Muller H.G."/>
            <person name="Kugler K."/>
            <person name="Rivarola-Duarte L."/>
            <person name="Spannagl M."/>
            <person name="Mayer K.F.X."/>
            <person name="Lu F.H."/>
            <person name="Bevan M.W."/>
            <person name="Leroy P."/>
            <person name="Li P."/>
            <person name="You F.M."/>
            <person name="Sun Q."/>
            <person name="Liu Z."/>
            <person name="Lyons E."/>
            <person name="Wicker T."/>
            <person name="Salzberg S.L."/>
            <person name="Devos K.M."/>
            <person name="Dvorak J."/>
        </authorList>
    </citation>
    <scope>NUCLEOTIDE SEQUENCE [LARGE SCALE GENOMIC DNA]</scope>
    <source>
        <strain evidence="2">cv. AL8/78</strain>
    </source>
</reference>